<dbReference type="InterPro" id="IPR012910">
    <property type="entry name" value="Plug_dom"/>
</dbReference>
<keyword evidence="1" id="KW-0813">Transport</keyword>
<dbReference type="NCBIfam" id="TIGR04056">
    <property type="entry name" value="OMP_RagA_SusC"/>
    <property type="match status" value="1"/>
</dbReference>
<feature type="domain" description="PI-PLC Y-box" evidence="3">
    <location>
        <begin position="887"/>
        <end position="963"/>
    </location>
</feature>
<dbReference type="NCBIfam" id="TIGR04057">
    <property type="entry name" value="SusC_RagA_signa"/>
    <property type="match status" value="1"/>
</dbReference>
<dbReference type="InterPro" id="IPR039426">
    <property type="entry name" value="TonB-dep_rcpt-like"/>
</dbReference>
<dbReference type="PROSITE" id="PS50008">
    <property type="entry name" value="PIPLC_Y_DOMAIN"/>
    <property type="match status" value="1"/>
</dbReference>
<comment type="similarity">
    <text evidence="1">Belongs to the TonB-dependent receptor family.</text>
</comment>
<evidence type="ECO:0000259" key="3">
    <source>
        <dbReference type="PROSITE" id="PS50008"/>
    </source>
</evidence>
<dbReference type="InterPro" id="IPR023996">
    <property type="entry name" value="TonB-dep_OMP_SusC/RagA"/>
</dbReference>
<evidence type="ECO:0000256" key="2">
    <source>
        <dbReference type="SAM" id="SignalP"/>
    </source>
</evidence>
<accession>A0ABS6YBF4</accession>
<dbReference type="Pfam" id="PF13715">
    <property type="entry name" value="CarbopepD_reg_2"/>
    <property type="match status" value="1"/>
</dbReference>
<dbReference type="RefSeq" id="WP_219480100.1">
    <property type="nucleotide sequence ID" value="NZ_JAHXCT010000002.1"/>
</dbReference>
<evidence type="ECO:0000313" key="5">
    <source>
        <dbReference type="Proteomes" id="UP000788426"/>
    </source>
</evidence>
<dbReference type="InterPro" id="IPR023997">
    <property type="entry name" value="TonB-dep_OMP_SusC/RagA_CS"/>
</dbReference>
<gene>
    <name evidence="4" type="ORF">KZO38_03875</name>
</gene>
<evidence type="ECO:0000256" key="1">
    <source>
        <dbReference type="PROSITE-ProRule" id="PRU01360"/>
    </source>
</evidence>
<feature type="chain" id="PRO_5046859054" evidence="2">
    <location>
        <begin position="35"/>
        <end position="1030"/>
    </location>
</feature>
<comment type="caution">
    <text evidence="4">The sequence shown here is derived from an EMBL/GenBank/DDBJ whole genome shotgun (WGS) entry which is preliminary data.</text>
</comment>
<evidence type="ECO:0000313" key="4">
    <source>
        <dbReference type="EMBL" id="MBW4768895.1"/>
    </source>
</evidence>
<dbReference type="Pfam" id="PF07715">
    <property type="entry name" value="Plug"/>
    <property type="match status" value="1"/>
</dbReference>
<dbReference type="Proteomes" id="UP000788426">
    <property type="component" value="Unassembled WGS sequence"/>
</dbReference>
<name>A0ABS6YBF4_9BACT</name>
<keyword evidence="1" id="KW-0998">Cell outer membrane</keyword>
<keyword evidence="1" id="KW-0812">Transmembrane</keyword>
<sequence>MEPKQKRTIPHQSSARLIALTAGLLAFAPINSFAAPNKNSVSNEQKQTQTISGTVKDENGMPIIGASISELNGDKTGAITDVNGHFSLSVAPGTTIKVVYIGYSPQAFKVKENQTNYDIVLREDQQSLNEVVVIGYGVQKKANLTGSVASINSEKLESRPVSSVSAALAGTMAGVTAIQRSGEPGSQTGSLTIRGKNSINAAAPLTIVDGVPGSMNNIDPQDIESISVLKDAASAAIYGVQAANGVIVITTKKGQNNQKARIDYSGMVSSTSPTAHLNFLGAADYAMLFNEATKNENPNAAQPFSDEDIQKYRDGSDPIGHPNTDWYKEVFKKAAIETQHNISLSGGSQNTSYMGSVGYVYQDGLTKARNYKRFTGRMNIDSKVTKWLSIGLNASAYRGITNDNYEGSASLMHYVNRIPPTYKIYNEDGTFNYNSMNNPVAVQGYATGKTTIYNSQFFGSAYAEVRPFAGLSLKALYNIRHDAQDYRRFKAHYEYGSGNNIANTGDREGQHNYYNWNWYTTQFLANYLKTFAKHHTVNALLGYEKVDYTYRYTKTSRKGGGSNDLQEALDALDSKSQKNEDNGLDKIQCSYFGRLQYDYDDKYLFEFNLRSDGSSVFKKGNRWGYFPAVSLAWRASEEPFIKDKFNWISNLKFRLGWGKTGNVELKENDVYPTVSTFAYGTSVIGNTLTTSMYESRYVNDNLTWATVTNYELGIEAGFLQNKVGFELDLYKKRTNDMLLRLPIQGVLGVEAPYQNAGSVENTGFDLNVYHNNKIGKDFRYSVNLNLSYVKNKITNLKGTDGPDPDNGKYWFKEGYAIGSFYGYVADGFFNTKEELAAGPKRTGGEQLGDIRYKNLTEGDNDITAADRQVIGKNFPSWTTGLNISLFYKDFDMSMLWQGAFDVDAYYTMESAYSFFNSGKVLKRHLDRWTPTHHNATYPRVTRNSQTNFATSSFWLQDASYVRLKNITLGYNVPQAITKKLGIDRVKVYLSGENLLTFDHLDGIDPESPSDTRGNFYSNIKKVTLGLKVTF</sequence>
<dbReference type="EMBL" id="JAHXCT010000002">
    <property type="protein sequence ID" value="MBW4768895.1"/>
    <property type="molecule type" value="Genomic_DNA"/>
</dbReference>
<organism evidence="4 5">
    <name type="scientific">Hoylesella nanceiensis</name>
    <dbReference type="NCBI Taxonomy" id="425941"/>
    <lineage>
        <taxon>Bacteria</taxon>
        <taxon>Pseudomonadati</taxon>
        <taxon>Bacteroidota</taxon>
        <taxon>Bacteroidia</taxon>
        <taxon>Bacteroidales</taxon>
        <taxon>Prevotellaceae</taxon>
        <taxon>Hoylesella</taxon>
    </lineage>
</organism>
<comment type="subcellular location">
    <subcellularLocation>
        <location evidence="1">Cell outer membrane</location>
        <topology evidence="1">Multi-pass membrane protein</topology>
    </subcellularLocation>
</comment>
<keyword evidence="1" id="KW-0472">Membrane</keyword>
<dbReference type="PROSITE" id="PS52016">
    <property type="entry name" value="TONB_DEPENDENT_REC_3"/>
    <property type="match status" value="1"/>
</dbReference>
<proteinExistence type="inferred from homology"/>
<dbReference type="InterPro" id="IPR001711">
    <property type="entry name" value="PLipase_C_Pinositol-sp_Y"/>
</dbReference>
<feature type="signal peptide" evidence="2">
    <location>
        <begin position="1"/>
        <end position="34"/>
    </location>
</feature>
<keyword evidence="2" id="KW-0732">Signal</keyword>
<keyword evidence="4" id="KW-0675">Receptor</keyword>
<protein>
    <submittedName>
        <fullName evidence="4">TonB-dependent receptor</fullName>
    </submittedName>
</protein>
<keyword evidence="1" id="KW-1134">Transmembrane beta strand</keyword>
<reference evidence="4 5" key="1">
    <citation type="submission" date="2021-07" db="EMBL/GenBank/DDBJ databases">
        <title>Genomic diversity and antimicrobial resistance of Prevotella spp. isolated from chronic lung disease airways.</title>
        <authorList>
            <person name="Webb K.A."/>
            <person name="Olagoke O.S."/>
            <person name="Baird T."/>
            <person name="Neill J."/>
            <person name="Pham A."/>
            <person name="Wells T.J."/>
            <person name="Ramsay K.A."/>
            <person name="Bell S.C."/>
            <person name="Sarovich D.S."/>
            <person name="Price E.P."/>
        </authorList>
    </citation>
    <scope>NUCLEOTIDE SEQUENCE [LARGE SCALE GENOMIC DNA]</scope>
    <source>
        <strain evidence="4 5">SCHI0011.S.12</strain>
    </source>
</reference>
<keyword evidence="5" id="KW-1185">Reference proteome</keyword>